<reference evidence="2" key="1">
    <citation type="journal article" date="2016" name="Nat. Commun.">
        <title>The Gonium pectorale genome demonstrates co-option of cell cycle regulation during the evolution of multicellularity.</title>
        <authorList>
            <person name="Hanschen E.R."/>
            <person name="Marriage T.N."/>
            <person name="Ferris P.J."/>
            <person name="Hamaji T."/>
            <person name="Toyoda A."/>
            <person name="Fujiyama A."/>
            <person name="Neme R."/>
            <person name="Noguchi H."/>
            <person name="Minakuchi Y."/>
            <person name="Suzuki M."/>
            <person name="Kawai-Toyooka H."/>
            <person name="Smith D.R."/>
            <person name="Sparks H."/>
            <person name="Anderson J."/>
            <person name="Bakaric R."/>
            <person name="Luria V."/>
            <person name="Karger A."/>
            <person name="Kirschner M.W."/>
            <person name="Durand P.M."/>
            <person name="Michod R.E."/>
            <person name="Nozaki H."/>
            <person name="Olson B.J."/>
        </authorList>
    </citation>
    <scope>NUCLEOTIDE SEQUENCE [LARGE SCALE GENOMIC DNA]</scope>
    <source>
        <strain evidence="2">NIES-2863</strain>
    </source>
</reference>
<protein>
    <submittedName>
        <fullName evidence="1">Uncharacterized protein</fullName>
    </submittedName>
</protein>
<gene>
    <name evidence="1" type="ORF">GPECTOR_42g801</name>
</gene>
<keyword evidence="2" id="KW-1185">Reference proteome</keyword>
<evidence type="ECO:0000313" key="2">
    <source>
        <dbReference type="Proteomes" id="UP000075714"/>
    </source>
</evidence>
<dbReference type="AlphaFoldDB" id="A0A150GB50"/>
<name>A0A150GB50_GONPE</name>
<sequence length="102" mass="9964">MTTTGTGTVSPVVAAAAAGMAALRRLRLAGMAGVSAERLGRLVAPRQRSAAAATPSPRRGSGGGCGLQSLALEGCSGDSQAACQAAVVAAAADVWVELSWTP</sequence>
<accession>A0A150GB50</accession>
<comment type="caution">
    <text evidence="1">The sequence shown here is derived from an EMBL/GenBank/DDBJ whole genome shotgun (WGS) entry which is preliminary data.</text>
</comment>
<proteinExistence type="predicted"/>
<evidence type="ECO:0000313" key="1">
    <source>
        <dbReference type="EMBL" id="KXZ46590.1"/>
    </source>
</evidence>
<dbReference type="EMBL" id="LSYV01000043">
    <property type="protein sequence ID" value="KXZ46590.1"/>
    <property type="molecule type" value="Genomic_DNA"/>
</dbReference>
<organism evidence="1 2">
    <name type="scientific">Gonium pectorale</name>
    <name type="common">Green alga</name>
    <dbReference type="NCBI Taxonomy" id="33097"/>
    <lineage>
        <taxon>Eukaryota</taxon>
        <taxon>Viridiplantae</taxon>
        <taxon>Chlorophyta</taxon>
        <taxon>core chlorophytes</taxon>
        <taxon>Chlorophyceae</taxon>
        <taxon>CS clade</taxon>
        <taxon>Chlamydomonadales</taxon>
        <taxon>Volvocaceae</taxon>
        <taxon>Gonium</taxon>
    </lineage>
</organism>
<dbReference type="Proteomes" id="UP000075714">
    <property type="component" value="Unassembled WGS sequence"/>
</dbReference>